<dbReference type="AlphaFoldDB" id="A0A1H1HY04"/>
<name>A0A1H1HY04_9PSED</name>
<evidence type="ECO:0000313" key="1">
    <source>
        <dbReference type="EMBL" id="SDR30280.1"/>
    </source>
</evidence>
<organism evidence="1 2">
    <name type="scientific">Pseudomonas moorei</name>
    <dbReference type="NCBI Taxonomy" id="395599"/>
    <lineage>
        <taxon>Bacteria</taxon>
        <taxon>Pseudomonadati</taxon>
        <taxon>Pseudomonadota</taxon>
        <taxon>Gammaproteobacteria</taxon>
        <taxon>Pseudomonadales</taxon>
        <taxon>Pseudomonadaceae</taxon>
        <taxon>Pseudomonas</taxon>
    </lineage>
</organism>
<sequence>MKGSSRGFGLIELLIALALSLVVVLGVVQVFIAAKNTYVSQDAAAAMQEDARFVLSKMIQEIRTVGMFGCLETITADSSAGDFSASRITPISWDNASQSLTLVTADVGSNGGTPTWTVVSDCRTSAKAYSESRSPGPGQLAFPIRRIAYGLRNDQLTIAVGSGAQRRQTLVDNVKAFDVSFGIASSATDIAASSYSSNPSDPARIRSVRLSLTFFDPHHRVSDQTFNVVAALRNRLP</sequence>
<evidence type="ECO:0000313" key="2">
    <source>
        <dbReference type="Proteomes" id="UP000199570"/>
    </source>
</evidence>
<dbReference type="OrthoDB" id="5296662at2"/>
<proteinExistence type="predicted"/>
<dbReference type="InterPro" id="IPR012902">
    <property type="entry name" value="N_methyl_site"/>
</dbReference>
<gene>
    <name evidence="1" type="ORF">SAMN04490195_4656</name>
</gene>
<accession>A0A1H1HY04</accession>
<keyword evidence="2" id="KW-1185">Reference proteome</keyword>
<dbReference type="RefSeq" id="WP_090325267.1">
    <property type="nucleotide sequence ID" value="NZ_FNKJ01000003.1"/>
</dbReference>
<protein>
    <submittedName>
        <fullName evidence="1">Type IV pilus assembly protein PilW</fullName>
    </submittedName>
</protein>
<dbReference type="Proteomes" id="UP000199570">
    <property type="component" value="Unassembled WGS sequence"/>
</dbReference>
<reference evidence="2" key="1">
    <citation type="submission" date="2016-10" db="EMBL/GenBank/DDBJ databases">
        <authorList>
            <person name="Varghese N."/>
            <person name="Submissions S."/>
        </authorList>
    </citation>
    <scope>NUCLEOTIDE SEQUENCE [LARGE SCALE GENOMIC DNA]</scope>
    <source>
        <strain evidence="2">BS3775</strain>
    </source>
</reference>
<dbReference type="EMBL" id="FNKJ01000003">
    <property type="protein sequence ID" value="SDR30280.1"/>
    <property type="molecule type" value="Genomic_DNA"/>
</dbReference>
<dbReference type="Pfam" id="PF07963">
    <property type="entry name" value="N_methyl"/>
    <property type="match status" value="1"/>
</dbReference>
<dbReference type="NCBIfam" id="TIGR02532">
    <property type="entry name" value="IV_pilin_GFxxxE"/>
    <property type="match status" value="1"/>
</dbReference>